<evidence type="ECO:0000256" key="12">
    <source>
        <dbReference type="ARBA" id="ARBA00023004"/>
    </source>
</evidence>
<keyword evidence="11 17" id="KW-1133">Transmembrane helix</keyword>
<comment type="subcellular location">
    <subcellularLocation>
        <location evidence="2">Membrane</location>
        <topology evidence="2">Multi-pass membrane protein</topology>
    </subcellularLocation>
</comment>
<dbReference type="InterPro" id="IPR048259">
    <property type="entry name" value="Cytochrome_b_N_euk/bac"/>
</dbReference>
<dbReference type="GO" id="GO:0016491">
    <property type="term" value="F:oxidoreductase activity"/>
    <property type="evidence" value="ECO:0007669"/>
    <property type="project" value="UniProtKB-KW"/>
</dbReference>
<feature type="transmembrane region" description="Helical" evidence="17">
    <location>
        <begin position="371"/>
        <end position="393"/>
    </location>
</feature>
<evidence type="ECO:0000256" key="16">
    <source>
        <dbReference type="RuleBase" id="RU003385"/>
    </source>
</evidence>
<dbReference type="GO" id="GO:0046872">
    <property type="term" value="F:metal ion binding"/>
    <property type="evidence" value="ECO:0007669"/>
    <property type="project" value="UniProtKB-KW"/>
</dbReference>
<dbReference type="PANTHER" id="PTHR19271">
    <property type="entry name" value="CYTOCHROME B"/>
    <property type="match status" value="1"/>
</dbReference>
<keyword evidence="6 15" id="KW-0349">Heme</keyword>
<dbReference type="FunFam" id="1.20.810.10:FF:000004">
    <property type="entry name" value="Cytochrome b"/>
    <property type="match status" value="1"/>
</dbReference>
<feature type="binding site" description="axial binding residue" evidence="15">
    <location>
        <position position="215"/>
    </location>
    <ligand>
        <name>heme b</name>
        <dbReference type="ChEBI" id="CHEBI:60344"/>
        <label>b566</label>
    </ligand>
    <ligandPart>
        <name>Fe</name>
        <dbReference type="ChEBI" id="CHEBI:18248"/>
    </ligandPart>
</feature>
<name>A0A0A8K5C7_9HYPH</name>
<comment type="subunit">
    <text evidence="3 16">The main subunits of complex b-c1 are: cytochrome b, cytochrome c1 and the Rieske protein.</text>
</comment>
<evidence type="ECO:0000259" key="18">
    <source>
        <dbReference type="PROSITE" id="PS51002"/>
    </source>
</evidence>
<dbReference type="Gene3D" id="1.20.810.10">
    <property type="entry name" value="Cytochrome Bc1 Complex, Chain C"/>
    <property type="match status" value="1"/>
</dbReference>
<dbReference type="PIRSF" id="PIRSF038885">
    <property type="entry name" value="COB"/>
    <property type="match status" value="1"/>
</dbReference>
<keyword evidence="5 16" id="KW-0813">Transport</keyword>
<reference evidence="20 21" key="1">
    <citation type="submission" date="2014-09" db="EMBL/GenBank/DDBJ databases">
        <title>Genome sequencing of Methyloceanibacter caenitepidi Gela4.</title>
        <authorList>
            <person name="Takeuchi M."/>
            <person name="Susumu S."/>
            <person name="Kamagata Y."/>
            <person name="Oshima K."/>
            <person name="Hattori M."/>
            <person name="Iwasaki W."/>
        </authorList>
    </citation>
    <scope>NUCLEOTIDE SEQUENCE [LARGE SCALE GENOMIC DNA]</scope>
    <source>
        <strain evidence="20 21">Gela4</strain>
    </source>
</reference>
<dbReference type="Proteomes" id="UP000031643">
    <property type="component" value="Chromosome"/>
</dbReference>
<dbReference type="InterPro" id="IPR027387">
    <property type="entry name" value="Cytb/b6-like_sf"/>
</dbReference>
<evidence type="ECO:0000256" key="1">
    <source>
        <dbReference type="ARBA" id="ARBA00002444"/>
    </source>
</evidence>
<dbReference type="InterPro" id="IPR036150">
    <property type="entry name" value="Cyt_b/b6_C_sf"/>
</dbReference>
<dbReference type="CDD" id="cd00290">
    <property type="entry name" value="cytochrome_b_C"/>
    <property type="match status" value="1"/>
</dbReference>
<feature type="transmembrane region" description="Helical" evidence="17">
    <location>
        <begin position="309"/>
        <end position="329"/>
    </location>
</feature>
<feature type="transmembrane region" description="Helical" evidence="17">
    <location>
        <begin position="90"/>
        <end position="111"/>
    </location>
</feature>
<dbReference type="AlphaFoldDB" id="A0A0A8K5C7"/>
<evidence type="ECO:0000256" key="8">
    <source>
        <dbReference type="ARBA" id="ARBA00022692"/>
    </source>
</evidence>
<evidence type="ECO:0000256" key="2">
    <source>
        <dbReference type="ARBA" id="ARBA00004141"/>
    </source>
</evidence>
<dbReference type="SUPFAM" id="SSF81648">
    <property type="entry name" value="a domain/subunit of cytochrome bc1 complex (Ubiquinol-cytochrome c reductase)"/>
    <property type="match status" value="1"/>
</dbReference>
<feature type="binding site" description="axial binding residue" evidence="15">
    <location>
        <position position="201"/>
    </location>
    <ligand>
        <name>heme b</name>
        <dbReference type="ChEBI" id="CHEBI:60344"/>
        <label>b562</label>
    </ligand>
    <ligandPart>
        <name>Fe</name>
        <dbReference type="ChEBI" id="CHEBI:18248"/>
    </ligandPart>
</feature>
<feature type="transmembrane region" description="Helical" evidence="17">
    <location>
        <begin position="250"/>
        <end position="267"/>
    </location>
</feature>
<evidence type="ECO:0000256" key="10">
    <source>
        <dbReference type="ARBA" id="ARBA00022982"/>
    </source>
</evidence>
<dbReference type="EMBL" id="AP014648">
    <property type="protein sequence ID" value="BAQ18153.1"/>
    <property type="molecule type" value="Genomic_DNA"/>
</dbReference>
<organism evidence="20 21">
    <name type="scientific">Methyloceanibacter caenitepidi</name>
    <dbReference type="NCBI Taxonomy" id="1384459"/>
    <lineage>
        <taxon>Bacteria</taxon>
        <taxon>Pseudomonadati</taxon>
        <taxon>Pseudomonadota</taxon>
        <taxon>Alphaproteobacteria</taxon>
        <taxon>Hyphomicrobiales</taxon>
        <taxon>Hyphomicrobiaceae</taxon>
        <taxon>Methyloceanibacter</taxon>
    </lineage>
</organism>
<dbReference type="GO" id="GO:0022904">
    <property type="term" value="P:respiratory electron transport chain"/>
    <property type="evidence" value="ECO:0007669"/>
    <property type="project" value="InterPro"/>
</dbReference>
<feature type="binding site" description="axial binding residue" evidence="15">
    <location>
        <position position="96"/>
    </location>
    <ligand>
        <name>heme b</name>
        <dbReference type="ChEBI" id="CHEBI:60344"/>
        <label>b562</label>
    </ligand>
    <ligandPart>
        <name>Fe</name>
        <dbReference type="ChEBI" id="CHEBI:18248"/>
    </ligandPart>
</feature>
<feature type="binding site" description="axial binding residue" evidence="15">
    <location>
        <position position="110"/>
    </location>
    <ligand>
        <name>heme b</name>
        <dbReference type="ChEBI" id="CHEBI:60344"/>
        <label>b566</label>
    </ligand>
    <ligandPart>
        <name>Fe</name>
        <dbReference type="ChEBI" id="CHEBI:18248"/>
    </ligandPart>
</feature>
<keyword evidence="9 15" id="KW-0479">Metal-binding</keyword>
<keyword evidence="10 16" id="KW-0249">Electron transport</keyword>
<sequence length="420" mass="47662">MAHESTYKPSTGIERWLDTRLPIPRLMHDQFGVFPMPRNVNYWWTFGAILSFMLAVQIVTGIVLAMHYVPTTDGAFNSVEKIMRDVNWGWLLRYAHAVGASMFFFAAFVHTFRGLYYGSYKAPREILWMLGVLILFLMIATAFMGYSLVWGQMSFWAVTVITNLFTSLDTLIPGLGTTLVQWIWGGFSVGEPTLNRLFALHYLFPFIIAGVVILHIWALHIPGSNNPTGVDVKTKSDTLPFHPYFTIKDGFAIVLFCLLFGVFLFYAPNYLGHTDNYIPANPLQTPPHIVPEWYFLPFYAILRAIPDKLLGVIGLIGAIVVLFFIPWLDTSRIRSVSYRPIFKWFFWLFVICCLALGYFGSQAPEGWKLLWGRICTFYYFAFFLIIMPVVGLIEKPKRLPGSITESVLGKKGTSSSGGTA</sequence>
<evidence type="ECO:0000256" key="5">
    <source>
        <dbReference type="ARBA" id="ARBA00022448"/>
    </source>
</evidence>
<feature type="domain" description="Cytochrome b/b6 C-terminal region profile" evidence="19">
    <location>
        <begin position="231"/>
        <end position="401"/>
    </location>
</feature>
<dbReference type="GO" id="GO:0008121">
    <property type="term" value="F:quinol-cytochrome-c reductase activity"/>
    <property type="evidence" value="ECO:0007669"/>
    <property type="project" value="InterPro"/>
</dbReference>
<dbReference type="SUPFAM" id="SSF81342">
    <property type="entry name" value="Transmembrane di-heme cytochromes"/>
    <property type="match status" value="1"/>
</dbReference>
<evidence type="ECO:0000256" key="7">
    <source>
        <dbReference type="ARBA" id="ARBA00022660"/>
    </source>
</evidence>
<keyword evidence="8 16" id="KW-0812">Transmembrane</keyword>
<evidence type="ECO:0000256" key="4">
    <source>
        <dbReference type="ARBA" id="ARBA00013531"/>
    </source>
</evidence>
<dbReference type="InterPro" id="IPR005797">
    <property type="entry name" value="Cyt_b/b6_N"/>
</dbReference>
<feature type="transmembrane region" description="Helical" evidence="17">
    <location>
        <begin position="42"/>
        <end position="69"/>
    </location>
</feature>
<dbReference type="InterPro" id="IPR005798">
    <property type="entry name" value="Cyt_b/b6_C"/>
</dbReference>
<comment type="function">
    <text evidence="1 16">Component of the ubiquinol-cytochrome c reductase complex (complex III or cytochrome b-c1 complex), which is a respiratory chain that generates an electrochemical potential coupled to ATP synthesis.</text>
</comment>
<dbReference type="Pfam" id="PF00032">
    <property type="entry name" value="Cytochrom_B_C"/>
    <property type="match status" value="1"/>
</dbReference>
<keyword evidence="13 17" id="KW-0472">Membrane</keyword>
<dbReference type="OrthoDB" id="9804503at2"/>
<dbReference type="HOGENOM" id="CLU_031114_3_0_5"/>
<evidence type="ECO:0000256" key="9">
    <source>
        <dbReference type="ARBA" id="ARBA00022723"/>
    </source>
</evidence>
<dbReference type="InterPro" id="IPR016174">
    <property type="entry name" value="Di-haem_cyt_TM"/>
</dbReference>
<accession>A0A0A8K5C7</accession>
<evidence type="ECO:0000256" key="13">
    <source>
        <dbReference type="ARBA" id="ARBA00023136"/>
    </source>
</evidence>
<dbReference type="GO" id="GO:0045275">
    <property type="term" value="C:respiratory chain complex III"/>
    <property type="evidence" value="ECO:0007669"/>
    <property type="project" value="InterPro"/>
</dbReference>
<dbReference type="STRING" id="1384459.GL4_2719"/>
<dbReference type="KEGG" id="mcg:GL4_2719"/>
<proteinExistence type="inferred from homology"/>
<dbReference type="CDD" id="cd00284">
    <property type="entry name" value="Cytochrome_b_N"/>
    <property type="match status" value="1"/>
</dbReference>
<evidence type="ECO:0000256" key="11">
    <source>
        <dbReference type="ARBA" id="ARBA00022989"/>
    </source>
</evidence>
<keyword evidence="7 16" id="KW-0679">Respiratory chain</keyword>
<evidence type="ECO:0000313" key="20">
    <source>
        <dbReference type="EMBL" id="BAQ18153.1"/>
    </source>
</evidence>
<dbReference type="InterPro" id="IPR048260">
    <property type="entry name" value="Cytochrome_b_C_euk/bac"/>
</dbReference>
<keyword evidence="20" id="KW-0560">Oxidoreductase</keyword>
<feature type="transmembrane region" description="Helical" evidence="17">
    <location>
        <begin position="341"/>
        <end position="359"/>
    </location>
</feature>
<feature type="transmembrane region" description="Helical" evidence="17">
    <location>
        <begin position="199"/>
        <end position="219"/>
    </location>
</feature>
<evidence type="ECO:0000313" key="21">
    <source>
        <dbReference type="Proteomes" id="UP000031643"/>
    </source>
</evidence>
<dbReference type="RefSeq" id="WP_045368198.1">
    <property type="nucleotide sequence ID" value="NZ_AP014648.1"/>
</dbReference>
<dbReference type="InterPro" id="IPR030689">
    <property type="entry name" value="Cytochrome_b"/>
</dbReference>
<comment type="cofactor">
    <cofactor evidence="16">
        <name>heme b</name>
        <dbReference type="ChEBI" id="CHEBI:60344"/>
    </cofactor>
    <text evidence="16">Binds 2 heme groups non-covalently.</text>
</comment>
<feature type="domain" description="Cytochrome b/b6 N-terminal region profile" evidence="18">
    <location>
        <begin position="13"/>
        <end position="228"/>
    </location>
</feature>
<dbReference type="PROSITE" id="PS51003">
    <property type="entry name" value="CYTB_CTER"/>
    <property type="match status" value="1"/>
</dbReference>
<comment type="cofactor">
    <cofactor evidence="15">
        <name>heme</name>
        <dbReference type="ChEBI" id="CHEBI:30413"/>
    </cofactor>
    <text evidence="15">Binds 2 heme groups non-covalently.</text>
</comment>
<dbReference type="PROSITE" id="PS51002">
    <property type="entry name" value="CYTB_NTER"/>
    <property type="match status" value="1"/>
</dbReference>
<evidence type="ECO:0000256" key="17">
    <source>
        <dbReference type="SAM" id="Phobius"/>
    </source>
</evidence>
<comment type="similarity">
    <text evidence="16">Belongs to the cytochrome b family.</text>
</comment>
<evidence type="ECO:0000259" key="19">
    <source>
        <dbReference type="PROSITE" id="PS51003"/>
    </source>
</evidence>
<evidence type="ECO:0000256" key="6">
    <source>
        <dbReference type="ARBA" id="ARBA00022617"/>
    </source>
</evidence>
<dbReference type="PANTHER" id="PTHR19271:SF16">
    <property type="entry name" value="CYTOCHROME B"/>
    <property type="match status" value="1"/>
</dbReference>
<keyword evidence="12 15" id="KW-0408">Iron</keyword>
<evidence type="ECO:0000256" key="15">
    <source>
        <dbReference type="PIRSR" id="PIRSR038885-2"/>
    </source>
</evidence>
<evidence type="ECO:0000256" key="14">
    <source>
        <dbReference type="PIRSR" id="PIRSR038885-1"/>
    </source>
</evidence>
<feature type="transmembrane region" description="Helical" evidence="17">
    <location>
        <begin position="156"/>
        <end position="184"/>
    </location>
</feature>
<keyword evidence="21" id="KW-1185">Reference proteome</keyword>
<evidence type="ECO:0000256" key="3">
    <source>
        <dbReference type="ARBA" id="ARBA00011649"/>
    </source>
</evidence>
<feature type="transmembrane region" description="Helical" evidence="17">
    <location>
        <begin position="126"/>
        <end position="149"/>
    </location>
</feature>
<gene>
    <name evidence="20" type="ORF">GL4_2719</name>
</gene>
<feature type="binding site" evidence="14">
    <location>
        <position position="220"/>
    </location>
    <ligand>
        <name>a ubiquinone</name>
        <dbReference type="ChEBI" id="CHEBI:16389"/>
    </ligand>
</feature>
<protein>
    <recommendedName>
        <fullName evidence="4 16">Cytochrome b</fullName>
    </recommendedName>
</protein>
<dbReference type="Pfam" id="PF00033">
    <property type="entry name" value="Cytochrome_B"/>
    <property type="match status" value="1"/>
</dbReference>